<dbReference type="STRING" id="345632.GPICK_12025"/>
<dbReference type="Pfam" id="PF00672">
    <property type="entry name" value="HAMP"/>
    <property type="match status" value="1"/>
</dbReference>
<dbReference type="PANTHER" id="PTHR32089">
    <property type="entry name" value="METHYL-ACCEPTING CHEMOTAXIS PROTEIN MCPB"/>
    <property type="match status" value="1"/>
</dbReference>
<evidence type="ECO:0000259" key="7">
    <source>
        <dbReference type="PROSITE" id="PS50885"/>
    </source>
</evidence>
<keyword evidence="9" id="KW-1185">Reference proteome</keyword>
<dbReference type="HOGENOM" id="CLU_000445_107_27_7"/>
<evidence type="ECO:0000313" key="9">
    <source>
        <dbReference type="Proteomes" id="UP000057609"/>
    </source>
</evidence>
<dbReference type="SMART" id="SM00304">
    <property type="entry name" value="HAMP"/>
    <property type="match status" value="2"/>
</dbReference>
<dbReference type="Gene3D" id="1.10.287.950">
    <property type="entry name" value="Methyl-accepting chemotaxis protein"/>
    <property type="match status" value="1"/>
</dbReference>
<comment type="subcellular location">
    <subcellularLocation>
        <location evidence="1">Membrane</location>
    </subcellularLocation>
</comment>
<dbReference type="OrthoDB" id="5391874at2"/>
<dbReference type="PANTHER" id="PTHR32089:SF112">
    <property type="entry name" value="LYSOZYME-LIKE PROTEIN-RELATED"/>
    <property type="match status" value="1"/>
</dbReference>
<evidence type="ECO:0000313" key="8">
    <source>
        <dbReference type="EMBL" id="AJE04915.1"/>
    </source>
</evidence>
<evidence type="ECO:0000256" key="3">
    <source>
        <dbReference type="ARBA" id="ARBA00029447"/>
    </source>
</evidence>
<dbReference type="GO" id="GO:0016020">
    <property type="term" value="C:membrane"/>
    <property type="evidence" value="ECO:0007669"/>
    <property type="project" value="UniProtKB-SubCell"/>
</dbReference>
<gene>
    <name evidence="8" type="ORF">GPICK_12025</name>
</gene>
<feature type="transmembrane region" description="Helical" evidence="5">
    <location>
        <begin position="167"/>
        <end position="187"/>
    </location>
</feature>
<keyword evidence="5" id="KW-1133">Transmembrane helix</keyword>
<dbReference type="Pfam" id="PF00015">
    <property type="entry name" value="MCPsignal"/>
    <property type="match status" value="1"/>
</dbReference>
<organism evidence="8 9">
    <name type="scientific">Geobacter pickeringii</name>
    <dbReference type="NCBI Taxonomy" id="345632"/>
    <lineage>
        <taxon>Bacteria</taxon>
        <taxon>Pseudomonadati</taxon>
        <taxon>Thermodesulfobacteriota</taxon>
        <taxon>Desulfuromonadia</taxon>
        <taxon>Geobacterales</taxon>
        <taxon>Geobacteraceae</taxon>
        <taxon>Geobacter</taxon>
    </lineage>
</organism>
<reference evidence="8 9" key="1">
    <citation type="journal article" date="2015" name="Genome Announc.">
        <title>Complete Genome of Geobacter pickeringii G13T, a Metal-Reducing Isolate from Sedimentary Kaolin Deposits.</title>
        <authorList>
            <person name="Badalamenti J.P."/>
            <person name="Bond D.R."/>
        </authorList>
    </citation>
    <scope>NUCLEOTIDE SEQUENCE [LARGE SCALE GENOMIC DNA]</scope>
    <source>
        <strain evidence="8 9">G13</strain>
    </source>
</reference>
<feature type="domain" description="HAMP" evidence="7">
    <location>
        <begin position="191"/>
        <end position="243"/>
    </location>
</feature>
<evidence type="ECO:0000256" key="5">
    <source>
        <dbReference type="SAM" id="Phobius"/>
    </source>
</evidence>
<sequence length="641" mass="69052">MVGLALAGLAAVTAMSLYSLTHQIDATEEIVKTDETQLEQAFIARVNLGEAIHAYKNYLLRKDDKYVTGFREAVGGMEKNIREYERLCNAEDERAAVRKAAALFETYRGSIDELVTARRSSDDIAGVDRSVKGIDRPLAVALAEMEKQARKDYLDNRRALAVASERLLTVQIVVSLIIGLLVSAFGITTGRRIVKRLGVVSGAINRVVENDLTARVEIDGSDELGAMGSDFNRMMENMERMINSIQDAVLELSQSARRLSVNAEQIATGSEQMASQAGTVATASEEMAATSMEIAQNCTMVAQGATLASSSATNGASVVQETVGAMERIAERVRSAAQTVESLGSRSDQIGEIIGTIEDIADQTNLLALNAAIEAARAGEQGRGFAVVADEVRALAERTTKATKEISTMIKTIQTETRGAVASMEEGVAEVERGSADAGRSGEALRQILDQVREVSSQVAQIATAAEQQTATTSEITTNIQQITEVVGHTAQEAGESAQAATALSRLADELQTDVRRFKTTNGELFMLDVAKSDHAAFVERIADILNGRDRMDAAKVSTHHTCRFGTWYDAEGGTLCGHLPSFRAIAGPHERIHAVAREVVAAVNGGDMARAAQLFPQLKELSLQIVKLLSDIRHEFETHR</sequence>
<feature type="domain" description="Methyl-accepting transducer" evidence="6">
    <location>
        <begin position="248"/>
        <end position="484"/>
    </location>
</feature>
<dbReference type="InterPro" id="IPR003660">
    <property type="entry name" value="HAMP_dom"/>
</dbReference>
<keyword evidence="5" id="KW-0812">Transmembrane</keyword>
<keyword evidence="5" id="KW-0472">Membrane</keyword>
<evidence type="ECO:0000256" key="2">
    <source>
        <dbReference type="ARBA" id="ARBA00023224"/>
    </source>
</evidence>
<dbReference type="CDD" id="cd11386">
    <property type="entry name" value="MCP_signal"/>
    <property type="match status" value="1"/>
</dbReference>
<dbReference type="Proteomes" id="UP000057609">
    <property type="component" value="Chromosome"/>
</dbReference>
<dbReference type="GO" id="GO:0006935">
    <property type="term" value="P:chemotaxis"/>
    <property type="evidence" value="ECO:0007669"/>
    <property type="project" value="UniProtKB-ARBA"/>
</dbReference>
<dbReference type="FunFam" id="1.10.287.950:FF:000001">
    <property type="entry name" value="Methyl-accepting chemotaxis sensory transducer"/>
    <property type="match status" value="1"/>
</dbReference>
<dbReference type="AlphaFoldDB" id="A0A0B5BKB5"/>
<evidence type="ECO:0000256" key="4">
    <source>
        <dbReference type="PROSITE-ProRule" id="PRU00284"/>
    </source>
</evidence>
<protein>
    <submittedName>
        <fullName evidence="8">Chemotaxis protein</fullName>
    </submittedName>
</protein>
<dbReference type="EMBL" id="CP009788">
    <property type="protein sequence ID" value="AJE04915.1"/>
    <property type="molecule type" value="Genomic_DNA"/>
</dbReference>
<dbReference type="Pfam" id="PF13682">
    <property type="entry name" value="CZB"/>
    <property type="match status" value="1"/>
</dbReference>
<dbReference type="InterPro" id="IPR004089">
    <property type="entry name" value="MCPsignal_dom"/>
</dbReference>
<dbReference type="Gene3D" id="1.20.120.30">
    <property type="entry name" value="Aspartate receptor, ligand-binding domain"/>
    <property type="match status" value="1"/>
</dbReference>
<name>A0A0B5BKB5_9BACT</name>
<evidence type="ECO:0000256" key="1">
    <source>
        <dbReference type="ARBA" id="ARBA00004370"/>
    </source>
</evidence>
<comment type="similarity">
    <text evidence="3">Belongs to the methyl-accepting chemotaxis (MCP) protein family.</text>
</comment>
<proteinExistence type="inferred from homology"/>
<accession>A0A0B5BKB5</accession>
<dbReference type="CDD" id="cd06225">
    <property type="entry name" value="HAMP"/>
    <property type="match status" value="1"/>
</dbReference>
<dbReference type="SUPFAM" id="SSF58104">
    <property type="entry name" value="Methyl-accepting chemotaxis protein (MCP) signaling domain"/>
    <property type="match status" value="1"/>
</dbReference>
<dbReference type="GO" id="GO:0007165">
    <property type="term" value="P:signal transduction"/>
    <property type="evidence" value="ECO:0007669"/>
    <property type="project" value="UniProtKB-KW"/>
</dbReference>
<evidence type="ECO:0000259" key="6">
    <source>
        <dbReference type="PROSITE" id="PS50111"/>
    </source>
</evidence>
<keyword evidence="2 4" id="KW-0807">Transducer</keyword>
<dbReference type="PROSITE" id="PS50111">
    <property type="entry name" value="CHEMOTAXIS_TRANSDUC_2"/>
    <property type="match status" value="1"/>
</dbReference>
<dbReference type="SMART" id="SM00283">
    <property type="entry name" value="MA"/>
    <property type="match status" value="1"/>
</dbReference>
<dbReference type="KEGG" id="gpi:GPICK_12025"/>
<dbReference type="InterPro" id="IPR025991">
    <property type="entry name" value="Chemoreceptor_zinc-bind_dom"/>
</dbReference>
<dbReference type="PROSITE" id="PS50885">
    <property type="entry name" value="HAMP"/>
    <property type="match status" value="1"/>
</dbReference>